<name>A0A6C0L820_9ZZZZ</name>
<dbReference type="PROSITE" id="PS50011">
    <property type="entry name" value="PROTEIN_KINASE_DOM"/>
    <property type="match status" value="1"/>
</dbReference>
<dbReference type="InterPro" id="IPR001245">
    <property type="entry name" value="Ser-Thr/Tyr_kinase_cat_dom"/>
</dbReference>
<evidence type="ECO:0000313" key="2">
    <source>
        <dbReference type="EMBL" id="QHU27136.1"/>
    </source>
</evidence>
<dbReference type="Gene3D" id="1.10.510.10">
    <property type="entry name" value="Transferase(Phosphotransferase) domain 1"/>
    <property type="match status" value="1"/>
</dbReference>
<dbReference type="GO" id="GO:0004672">
    <property type="term" value="F:protein kinase activity"/>
    <property type="evidence" value="ECO:0007669"/>
    <property type="project" value="InterPro"/>
</dbReference>
<dbReference type="SUPFAM" id="SSF56112">
    <property type="entry name" value="Protein kinase-like (PK-like)"/>
    <property type="match status" value="1"/>
</dbReference>
<dbReference type="Gene3D" id="3.30.200.20">
    <property type="entry name" value="Phosphorylase Kinase, domain 1"/>
    <property type="match status" value="1"/>
</dbReference>
<dbReference type="EMBL" id="MN740451">
    <property type="protein sequence ID" value="QHU27136.1"/>
    <property type="molecule type" value="Genomic_DNA"/>
</dbReference>
<evidence type="ECO:0000259" key="1">
    <source>
        <dbReference type="PROSITE" id="PS50011"/>
    </source>
</evidence>
<feature type="domain" description="Protein kinase" evidence="1">
    <location>
        <begin position="1"/>
        <end position="200"/>
    </location>
</feature>
<sequence>MFDKDIKDIKDIKVIKRKEDKVICFRFVEKGKHYFAKLVHPDLQVDFVRERDINNYINNNLKDFKYFTKMLNVYENINLPNNLARLVNDSNPSAISKYNLMIFAHSGNHPLRYYINRMSRDDFKDILCQIRESTNLLNDIGVIHYDLYCESNVMLKKESNKWVIKIIDFGLSYIDLTDKRDSDYKNIMESIEHFNKKHII</sequence>
<reference evidence="2" key="1">
    <citation type="journal article" date="2020" name="Nature">
        <title>Giant virus diversity and host interactions through global metagenomics.</title>
        <authorList>
            <person name="Schulz F."/>
            <person name="Roux S."/>
            <person name="Paez-Espino D."/>
            <person name="Jungbluth S."/>
            <person name="Walsh D.A."/>
            <person name="Denef V.J."/>
            <person name="McMahon K.D."/>
            <person name="Konstantinidis K.T."/>
            <person name="Eloe-Fadrosh E.A."/>
            <person name="Kyrpides N.C."/>
            <person name="Woyke T."/>
        </authorList>
    </citation>
    <scope>NUCLEOTIDE SEQUENCE</scope>
    <source>
        <strain evidence="2">GVMAG-M-3300027763-16</strain>
    </source>
</reference>
<dbReference type="AlphaFoldDB" id="A0A6C0L820"/>
<dbReference type="InterPro" id="IPR011009">
    <property type="entry name" value="Kinase-like_dom_sf"/>
</dbReference>
<proteinExistence type="predicted"/>
<accession>A0A6C0L820</accession>
<dbReference type="Pfam" id="PF07714">
    <property type="entry name" value="PK_Tyr_Ser-Thr"/>
    <property type="match status" value="1"/>
</dbReference>
<organism evidence="2">
    <name type="scientific">viral metagenome</name>
    <dbReference type="NCBI Taxonomy" id="1070528"/>
    <lineage>
        <taxon>unclassified sequences</taxon>
        <taxon>metagenomes</taxon>
        <taxon>organismal metagenomes</taxon>
    </lineage>
</organism>
<protein>
    <recommendedName>
        <fullName evidence="1">Protein kinase domain-containing protein</fullName>
    </recommendedName>
</protein>
<dbReference type="GO" id="GO:0005524">
    <property type="term" value="F:ATP binding"/>
    <property type="evidence" value="ECO:0007669"/>
    <property type="project" value="InterPro"/>
</dbReference>
<dbReference type="InterPro" id="IPR000719">
    <property type="entry name" value="Prot_kinase_dom"/>
</dbReference>